<name>A0A838BE57_9HYPH</name>
<accession>A0A838BE57</accession>
<organism evidence="1 2">
    <name type="scientific">Mesorhizobium neociceri</name>
    <dbReference type="NCBI Taxonomy" id="1307853"/>
    <lineage>
        <taxon>Bacteria</taxon>
        <taxon>Pseudomonadati</taxon>
        <taxon>Pseudomonadota</taxon>
        <taxon>Alphaproteobacteria</taxon>
        <taxon>Hyphomicrobiales</taxon>
        <taxon>Phyllobacteriaceae</taxon>
        <taxon>Mesorhizobium</taxon>
    </lineage>
</organism>
<dbReference type="EMBL" id="JACDTY010000027">
    <property type="protein sequence ID" value="MBA1144765.1"/>
    <property type="molecule type" value="Genomic_DNA"/>
</dbReference>
<evidence type="ECO:0000313" key="2">
    <source>
        <dbReference type="Proteomes" id="UP000558284"/>
    </source>
</evidence>
<keyword evidence="2" id="KW-1185">Reference proteome</keyword>
<sequence length="53" mass="5949">MDNKRLDHKLDCKACGTIQMDIPDGAEEHTLIHCSKCGGYFGEWGALQDDFYA</sequence>
<comment type="caution">
    <text evidence="1">The sequence shown here is derived from an EMBL/GenBank/DDBJ whole genome shotgun (WGS) entry which is preliminary data.</text>
</comment>
<dbReference type="Proteomes" id="UP000558284">
    <property type="component" value="Unassembled WGS sequence"/>
</dbReference>
<reference evidence="1 2" key="1">
    <citation type="submission" date="2020-07" db="EMBL/GenBank/DDBJ databases">
        <title>Definition of the novel symbiovar canariense within Mesorhizobium novociceri, a new species of genus Mesorhizobium nodulating Cicer canariense in the Caldera de Taburiente National Park (La Palma, Canary Islands).</title>
        <authorList>
            <person name="Leon-Barrios M."/>
            <person name="Perez-Yepez J."/>
            <person name="Flores-Felix J.D."/>
            <person name="Ramirez-Baena M.H."/>
            <person name="Pulido-Suarez L."/>
            <person name="Igual J.M."/>
            <person name="Velazquez E."/>
            <person name="Peix A."/>
        </authorList>
    </citation>
    <scope>NUCLEOTIDE SEQUENCE [LARGE SCALE GENOMIC DNA]</scope>
    <source>
        <strain evidence="1 2">CCANP35</strain>
    </source>
</reference>
<gene>
    <name evidence="1" type="ORF">H0241_31705</name>
</gene>
<dbReference type="AlphaFoldDB" id="A0A838BE57"/>
<proteinExistence type="predicted"/>
<evidence type="ECO:0000313" key="1">
    <source>
        <dbReference type="EMBL" id="MBA1144765.1"/>
    </source>
</evidence>
<protein>
    <submittedName>
        <fullName evidence="1">Uncharacterized protein</fullName>
    </submittedName>
</protein>
<dbReference type="RefSeq" id="WP_181061729.1">
    <property type="nucleotide sequence ID" value="NZ_JACDTY010000027.1"/>
</dbReference>